<feature type="compositionally biased region" description="Polar residues" evidence="6">
    <location>
        <begin position="445"/>
        <end position="454"/>
    </location>
</feature>
<sequence>MADDDDMLVLGIPPEVLRRHGARVLDPVTAPRDPAAEEEGGPRSPGTTTYLTSTLLLRGLPGRSARRTLERLRGTAQNAGYAVELTVEETDLAFEEWLGDERAEEVDRVYQTRVRIVPTSAAAPLDAWELLAAARADGPVDADLEHLMLAAGGGYYWGGQGGGYYWGGQGGGYYWGGQGQDDGEVGARTPVTLGLADLGGETRAPERSPVVVVPDTGIGAHPWLTGDLTAVLRDLDGIPVGPPGGLDPDPEDKGVRNDLTGVLDRLSGHGTFIAGIVRQAASDARLVGLPVLDSSGAVAEGDVHRTLTALWVLHARAQDAGFTGFEPKDLSRGFVLDVLNISMGYYHQDGVVEAHPLRDLLRLLGERGVLVVTAAGNDATRVPLYPAGWAAGATPPEDRSVVPLVAVGATNPDGETVALFSNAGPWVTTHAPGVNVVSTLPTSFQASANPSRSTPGDGGALRARTDRDDMRRGFAVWSGTSFAAPDVAGRVADRLAEATVEGGASVDPKVMLERAWAALDQEVWR</sequence>
<evidence type="ECO:0000256" key="4">
    <source>
        <dbReference type="ARBA" id="ARBA00022825"/>
    </source>
</evidence>
<name>A0A285VEK7_9MICO</name>
<dbReference type="GO" id="GO:0006508">
    <property type="term" value="P:proteolysis"/>
    <property type="evidence" value="ECO:0007669"/>
    <property type="project" value="UniProtKB-KW"/>
</dbReference>
<evidence type="ECO:0000313" key="8">
    <source>
        <dbReference type="EMBL" id="SOC52544.1"/>
    </source>
</evidence>
<dbReference type="AlphaFoldDB" id="A0A285VEK7"/>
<evidence type="ECO:0000256" key="3">
    <source>
        <dbReference type="ARBA" id="ARBA00022801"/>
    </source>
</evidence>
<evidence type="ECO:0000256" key="2">
    <source>
        <dbReference type="ARBA" id="ARBA00022670"/>
    </source>
</evidence>
<evidence type="ECO:0000256" key="1">
    <source>
        <dbReference type="ARBA" id="ARBA00011073"/>
    </source>
</evidence>
<feature type="active site" description="Charge relay system" evidence="5">
    <location>
        <position position="269"/>
    </location>
</feature>
<evidence type="ECO:0000313" key="9">
    <source>
        <dbReference type="Proteomes" id="UP000219688"/>
    </source>
</evidence>
<evidence type="ECO:0000259" key="7">
    <source>
        <dbReference type="Pfam" id="PF00082"/>
    </source>
</evidence>
<dbReference type="RefSeq" id="WP_097186808.1">
    <property type="nucleotide sequence ID" value="NZ_OBQK01000001.1"/>
</dbReference>
<reference evidence="9" key="1">
    <citation type="submission" date="2017-08" db="EMBL/GenBank/DDBJ databases">
        <authorList>
            <person name="Varghese N."/>
            <person name="Submissions S."/>
        </authorList>
    </citation>
    <scope>NUCLEOTIDE SEQUENCE [LARGE SCALE GENOMIC DNA]</scope>
    <source>
        <strain evidence="9">USBA17B2</strain>
    </source>
</reference>
<dbReference type="PROSITE" id="PS00138">
    <property type="entry name" value="SUBTILASE_SER"/>
    <property type="match status" value="1"/>
</dbReference>
<keyword evidence="3 5" id="KW-0378">Hydrolase</keyword>
<comment type="similarity">
    <text evidence="1 5">Belongs to the peptidase S8 family.</text>
</comment>
<feature type="region of interest" description="Disordered" evidence="6">
    <location>
        <begin position="445"/>
        <end position="465"/>
    </location>
</feature>
<dbReference type="SUPFAM" id="SSF52743">
    <property type="entry name" value="Subtilisin-like"/>
    <property type="match status" value="1"/>
</dbReference>
<dbReference type="Proteomes" id="UP000219688">
    <property type="component" value="Unassembled WGS sequence"/>
</dbReference>
<keyword evidence="9" id="KW-1185">Reference proteome</keyword>
<dbReference type="PANTHER" id="PTHR43806">
    <property type="entry name" value="PEPTIDASE S8"/>
    <property type="match status" value="1"/>
</dbReference>
<dbReference type="InterPro" id="IPR000209">
    <property type="entry name" value="Peptidase_S8/S53_dom"/>
</dbReference>
<gene>
    <name evidence="8" type="ORF">SAMN05421879_101660</name>
</gene>
<evidence type="ECO:0000256" key="6">
    <source>
        <dbReference type="SAM" id="MobiDB-lite"/>
    </source>
</evidence>
<evidence type="ECO:0000256" key="5">
    <source>
        <dbReference type="PROSITE-ProRule" id="PRU01240"/>
    </source>
</evidence>
<dbReference type="EMBL" id="OBQK01000001">
    <property type="protein sequence ID" value="SOC52544.1"/>
    <property type="molecule type" value="Genomic_DNA"/>
</dbReference>
<accession>A0A285VEK7</accession>
<feature type="domain" description="Peptidase S8/S53" evidence="7">
    <location>
        <begin position="208"/>
        <end position="492"/>
    </location>
</feature>
<keyword evidence="2 5" id="KW-0645">Protease</keyword>
<dbReference type="InterPro" id="IPR050131">
    <property type="entry name" value="Peptidase_S8_subtilisin-like"/>
</dbReference>
<dbReference type="GO" id="GO:0004252">
    <property type="term" value="F:serine-type endopeptidase activity"/>
    <property type="evidence" value="ECO:0007669"/>
    <property type="project" value="UniProtKB-UniRule"/>
</dbReference>
<dbReference type="PROSITE" id="PS51892">
    <property type="entry name" value="SUBTILASE"/>
    <property type="match status" value="1"/>
</dbReference>
<protein>
    <submittedName>
        <fullName evidence="8">Subtilase family protein</fullName>
    </submittedName>
</protein>
<dbReference type="PANTHER" id="PTHR43806:SF11">
    <property type="entry name" value="CEREVISIN-RELATED"/>
    <property type="match status" value="1"/>
</dbReference>
<organism evidence="8 9">
    <name type="scientific">Ornithinimicrobium cerasi</name>
    <dbReference type="NCBI Taxonomy" id="2248773"/>
    <lineage>
        <taxon>Bacteria</taxon>
        <taxon>Bacillati</taxon>
        <taxon>Actinomycetota</taxon>
        <taxon>Actinomycetes</taxon>
        <taxon>Micrococcales</taxon>
        <taxon>Ornithinimicrobiaceae</taxon>
        <taxon>Ornithinimicrobium</taxon>
    </lineage>
</organism>
<keyword evidence="4 5" id="KW-0720">Serine protease</keyword>
<feature type="active site" description="Charge relay system" evidence="5">
    <location>
        <position position="481"/>
    </location>
</feature>
<dbReference type="InterPro" id="IPR036852">
    <property type="entry name" value="Peptidase_S8/S53_dom_sf"/>
</dbReference>
<feature type="region of interest" description="Disordered" evidence="6">
    <location>
        <begin position="23"/>
        <end position="49"/>
    </location>
</feature>
<dbReference type="Gene3D" id="3.40.50.200">
    <property type="entry name" value="Peptidase S8/S53 domain"/>
    <property type="match status" value="1"/>
</dbReference>
<proteinExistence type="inferred from homology"/>
<dbReference type="InterPro" id="IPR023828">
    <property type="entry name" value="Peptidase_S8_Ser-AS"/>
</dbReference>
<dbReference type="Pfam" id="PF00082">
    <property type="entry name" value="Peptidase_S8"/>
    <property type="match status" value="1"/>
</dbReference>
<feature type="active site" description="Charge relay system" evidence="5">
    <location>
        <position position="215"/>
    </location>
</feature>